<feature type="domain" description="Condensation" evidence="5">
    <location>
        <begin position="1081"/>
        <end position="1220"/>
    </location>
</feature>
<feature type="compositionally biased region" description="Polar residues" evidence="3">
    <location>
        <begin position="839"/>
        <end position="849"/>
    </location>
</feature>
<dbReference type="Proteomes" id="UP000076744">
    <property type="component" value="Unassembled WGS sequence"/>
</dbReference>
<evidence type="ECO:0000256" key="2">
    <source>
        <dbReference type="ARBA" id="ARBA00022553"/>
    </source>
</evidence>
<dbReference type="Gene3D" id="3.30.559.10">
    <property type="entry name" value="Chloramphenicol acetyltransferase-like domain"/>
    <property type="match status" value="1"/>
</dbReference>
<keyword evidence="7" id="KW-0436">Ligase</keyword>
<dbReference type="GO" id="GO:0044550">
    <property type="term" value="P:secondary metabolite biosynthetic process"/>
    <property type="evidence" value="ECO:0007669"/>
    <property type="project" value="TreeGrafter"/>
</dbReference>
<keyword evidence="8" id="KW-1185">Reference proteome</keyword>
<evidence type="ECO:0000256" key="1">
    <source>
        <dbReference type="ARBA" id="ARBA00022450"/>
    </source>
</evidence>
<dbReference type="InterPro" id="IPR025110">
    <property type="entry name" value="AMP-bd_C"/>
</dbReference>
<gene>
    <name evidence="7" type="ORF">ISF_08937</name>
</gene>
<evidence type="ECO:0000259" key="6">
    <source>
        <dbReference type="Pfam" id="PF13193"/>
    </source>
</evidence>
<dbReference type="InterPro" id="IPR045851">
    <property type="entry name" value="AMP-bd_C_sf"/>
</dbReference>
<dbReference type="OrthoDB" id="4862921at2759"/>
<feature type="compositionally biased region" description="Polar residues" evidence="3">
    <location>
        <begin position="943"/>
        <end position="954"/>
    </location>
</feature>
<dbReference type="InterPro" id="IPR020845">
    <property type="entry name" value="AMP-binding_CS"/>
</dbReference>
<dbReference type="Gene3D" id="3.30.559.30">
    <property type="entry name" value="Nonribosomal peptide synthetase, condensation domain"/>
    <property type="match status" value="1"/>
</dbReference>
<dbReference type="GO" id="GO:0005737">
    <property type="term" value="C:cytoplasm"/>
    <property type="evidence" value="ECO:0007669"/>
    <property type="project" value="TreeGrafter"/>
</dbReference>
<dbReference type="InterPro" id="IPR042099">
    <property type="entry name" value="ANL_N_sf"/>
</dbReference>
<name>A0A162I760_CORFA</name>
<dbReference type="PANTHER" id="PTHR45527">
    <property type="entry name" value="NONRIBOSOMAL PEPTIDE SYNTHETASE"/>
    <property type="match status" value="1"/>
</dbReference>
<dbReference type="PROSITE" id="PS00455">
    <property type="entry name" value="AMP_BINDING"/>
    <property type="match status" value="1"/>
</dbReference>
<dbReference type="STRING" id="1081104.A0A162I760"/>
<evidence type="ECO:0000313" key="8">
    <source>
        <dbReference type="Proteomes" id="UP000076744"/>
    </source>
</evidence>
<dbReference type="GO" id="GO:0016874">
    <property type="term" value="F:ligase activity"/>
    <property type="evidence" value="ECO:0007669"/>
    <property type="project" value="UniProtKB-KW"/>
</dbReference>
<dbReference type="PANTHER" id="PTHR45527:SF1">
    <property type="entry name" value="FATTY ACID SYNTHASE"/>
    <property type="match status" value="1"/>
</dbReference>
<dbReference type="GO" id="GO:0043041">
    <property type="term" value="P:amino acid activation for nonribosomal peptide biosynthetic process"/>
    <property type="evidence" value="ECO:0007669"/>
    <property type="project" value="TreeGrafter"/>
</dbReference>
<dbReference type="SUPFAM" id="SSF56801">
    <property type="entry name" value="Acetyl-CoA synthetase-like"/>
    <property type="match status" value="1"/>
</dbReference>
<dbReference type="InterPro" id="IPR000873">
    <property type="entry name" value="AMP-dep_synth/lig_dom"/>
</dbReference>
<comment type="caution">
    <text evidence="7">The sequence shown here is derived from an EMBL/GenBank/DDBJ whole genome shotgun (WGS) entry which is preliminary data.</text>
</comment>
<dbReference type="InterPro" id="IPR023213">
    <property type="entry name" value="CAT-like_dom_sf"/>
</dbReference>
<dbReference type="GeneID" id="30025229"/>
<feature type="region of interest" description="Disordered" evidence="3">
    <location>
        <begin position="827"/>
        <end position="851"/>
    </location>
</feature>
<dbReference type="Pfam" id="PF00668">
    <property type="entry name" value="Condensation"/>
    <property type="match status" value="1"/>
</dbReference>
<evidence type="ECO:0000259" key="5">
    <source>
        <dbReference type="Pfam" id="PF00668"/>
    </source>
</evidence>
<evidence type="ECO:0000256" key="3">
    <source>
        <dbReference type="SAM" id="MobiDB-lite"/>
    </source>
</evidence>
<dbReference type="RefSeq" id="XP_018700269.1">
    <property type="nucleotide sequence ID" value="XM_018852540.1"/>
</dbReference>
<dbReference type="EMBL" id="AZHB01000038">
    <property type="protein sequence ID" value="OAA53205.1"/>
    <property type="molecule type" value="Genomic_DNA"/>
</dbReference>
<dbReference type="SUPFAM" id="SSF52777">
    <property type="entry name" value="CoA-dependent acyltransferases"/>
    <property type="match status" value="2"/>
</dbReference>
<keyword evidence="1" id="KW-0596">Phosphopantetheine</keyword>
<feature type="region of interest" description="Disordered" evidence="3">
    <location>
        <begin position="943"/>
        <end position="974"/>
    </location>
</feature>
<dbReference type="Pfam" id="PF13193">
    <property type="entry name" value="AMP-binding_C"/>
    <property type="match status" value="1"/>
</dbReference>
<dbReference type="Pfam" id="PF00501">
    <property type="entry name" value="AMP-binding"/>
    <property type="match status" value="1"/>
</dbReference>
<reference evidence="7 8" key="1">
    <citation type="journal article" date="2016" name="Genome Biol. Evol.">
        <title>Divergent and convergent evolution of fungal pathogenicity.</title>
        <authorList>
            <person name="Shang Y."/>
            <person name="Xiao G."/>
            <person name="Zheng P."/>
            <person name="Cen K."/>
            <person name="Zhan S."/>
            <person name="Wang C."/>
        </authorList>
    </citation>
    <scope>NUCLEOTIDE SEQUENCE [LARGE SCALE GENOMIC DNA]</scope>
    <source>
        <strain evidence="7 8">ARSEF 2679</strain>
    </source>
</reference>
<sequence length="1541" mass="166897">MNSNPQQTLLLSQVPCLGTEVKGKSTTNAYHEVKTYLNCRLDDEDAILSAFARFIAGIADTTQPYFHAQLPGGGWLVNCESAFAATADSKPNSLELRKQDVQGLQGDYFCISVSKGGIAAGVSQPSGALHLTVAPDGDVSAAGLTLRLRISHGPLDAATHLLKLIASLLKLSSPQPTLLSRFNVGIGLESQGQLGLGQSINQLLTSGIGGDDASLVQTAFERQVQSRPDNILIEYMYRDEESSLECSQHLTYKDVDVRATALAEQLVEIERYADWQPMIEQQRAVPVLLPTCPELIIAILGILKAGYAACPLALDRPAESLQEVLDDLNAVPVIGLGKNPLPMAKRGSNNSRQSSSGTFIWIDMDNVSGWRTGRISTASIPRPLSAPAASDVAYVIFTSGSTGKPKGVLVPHSAMVASISNFARRVAHLPTGPRLRWFIMNLPSFDAYQLDVLHVILRGGTLCMAERNLVLTDVEGTIDRLRATATTTVSSLAVILRPEKVPTLQTIVAGGEMLHQQVVDNFGQRDAPARGKKRGQQTRHLINGYGPTETAIVVATEDISVTTRGSIIGSALPSAIIVIIDPQSESAQELPAGVAGELAIGGPQLSRGYLNRPVETAQAFVTHDILGRLYRTGDKARVVWTGDGERKIEILGRLTLDQVKINGRRMELGEVESCLLNVAQVREAAVVVVQNSMLAAFLVLRQDGGGDAVKLACKQQASSQLAPWMCPASYHVVSSLPRTPNDKVDRRKLTRSMEEMGVVKDEQPPLPQAPLPQAPLPQTHHPNKILNGDSLADENNGISRTRALNGNETPMKVSALNGIERIEHTEPSQPAAAAEPRTSFISSSTQPGKSTEETAVDLVYKGLAAAVGEGVRSHPQETPISNIGLDSIRAMTFLRTLRANGVTGLAILDVLSAGNISDVITKLRTVLIQESLNGVFGSERPTSVAGTARNSMSPSDAGGVRDATATKGHDASEYTAGDRLSKIMTPDATPPDGNSVASLTENLKSIPLDDEDAIYELSPQAKIWHYNYHCRGTCAQALNLREQDIEQVLPATGIQMRLLHLATDPTYSDPQRYQGKPQVDHVVYRVPPGMDAARLQRAIETVVSRHEIFRTLFAPTKHPLAEFAQVVLVADSPRAALQTRTLYVEGPGDDNGAEWKQKLAVAQEDAERSLALDTPSIRVAYVQSLDERRCVVVFSLFHAVYDGVAFRLLRAAVAAEYAGAELAGGGLLPFRAAVERHLEADWLETILFLMSRYANVPAFRTGRLRPRASLTREYDDLHYRLYPSVSHMRRFSIRSRVTLDDLMGRTRSSGLPMSGQAVAQAAWAKMLSQTQRAGSPQADAQGGAPTYVEFTTAVHGRYSDEARRTMGPLLAGLPMMVPISDIRAQSRTNRDVCNALAVQHQQLLRHMAMPCPNVEMAQVGMDRADTGLVLQIHDLEDEDGGDARTRLPDLPLFHHDQNVLPPYKPLDTGFVIMVEVWPGVAGGDDNLTLICSYNSQRPGYDFLSRSWVLSAVVSFDEAMADILENPESSFCAGPVLVNGHE</sequence>
<dbReference type="Gene3D" id="3.30.300.30">
    <property type="match status" value="1"/>
</dbReference>
<evidence type="ECO:0000259" key="4">
    <source>
        <dbReference type="Pfam" id="PF00501"/>
    </source>
</evidence>
<keyword evidence="2" id="KW-0597">Phosphoprotein</keyword>
<organism evidence="7 8">
    <name type="scientific">Cordyceps fumosorosea (strain ARSEF 2679)</name>
    <name type="common">Isaria fumosorosea</name>
    <dbReference type="NCBI Taxonomy" id="1081104"/>
    <lineage>
        <taxon>Eukaryota</taxon>
        <taxon>Fungi</taxon>
        <taxon>Dikarya</taxon>
        <taxon>Ascomycota</taxon>
        <taxon>Pezizomycotina</taxon>
        <taxon>Sordariomycetes</taxon>
        <taxon>Hypocreomycetidae</taxon>
        <taxon>Hypocreales</taxon>
        <taxon>Cordycipitaceae</taxon>
        <taxon>Cordyceps</taxon>
    </lineage>
</organism>
<accession>A0A162I760</accession>
<proteinExistence type="predicted"/>
<dbReference type="GO" id="GO:0031177">
    <property type="term" value="F:phosphopantetheine binding"/>
    <property type="evidence" value="ECO:0007669"/>
    <property type="project" value="TreeGrafter"/>
</dbReference>
<feature type="domain" description="AMP-dependent synthetase/ligase" evidence="4">
    <location>
        <begin position="220"/>
        <end position="610"/>
    </location>
</feature>
<dbReference type="InterPro" id="IPR001242">
    <property type="entry name" value="Condensation_dom"/>
</dbReference>
<dbReference type="Gene3D" id="3.40.50.12780">
    <property type="entry name" value="N-terminal domain of ligase-like"/>
    <property type="match status" value="1"/>
</dbReference>
<evidence type="ECO:0000313" key="7">
    <source>
        <dbReference type="EMBL" id="OAA53205.1"/>
    </source>
</evidence>
<protein>
    <submittedName>
        <fullName evidence="7">AMP-dependent synthetase/ligase</fullName>
    </submittedName>
</protein>
<feature type="domain" description="AMP-binding enzyme C-terminal" evidence="6">
    <location>
        <begin position="670"/>
        <end position="743"/>
    </location>
</feature>